<accession>A0A6C0U3F8</accession>
<evidence type="ECO:0000256" key="3">
    <source>
        <dbReference type="ARBA" id="ARBA00022692"/>
    </source>
</evidence>
<feature type="transmembrane region" description="Helical" evidence="6">
    <location>
        <begin position="431"/>
        <end position="449"/>
    </location>
</feature>
<feature type="transmembrane region" description="Helical" evidence="6">
    <location>
        <begin position="336"/>
        <end position="358"/>
    </location>
</feature>
<dbReference type="PANTHER" id="PTHR30250:SF11">
    <property type="entry name" value="O-ANTIGEN TRANSPORTER-RELATED"/>
    <property type="match status" value="1"/>
</dbReference>
<keyword evidence="2" id="KW-1003">Cell membrane</keyword>
<feature type="transmembrane region" description="Helical" evidence="6">
    <location>
        <begin position="295"/>
        <end position="316"/>
    </location>
</feature>
<feature type="transmembrane region" description="Helical" evidence="6">
    <location>
        <begin position="51"/>
        <end position="73"/>
    </location>
</feature>
<dbReference type="EMBL" id="CP048711">
    <property type="protein sequence ID" value="QIB65969.1"/>
    <property type="molecule type" value="Genomic_DNA"/>
</dbReference>
<proteinExistence type="predicted"/>
<dbReference type="AlphaFoldDB" id="A0A6C0U3F8"/>
<evidence type="ECO:0000256" key="5">
    <source>
        <dbReference type="ARBA" id="ARBA00023136"/>
    </source>
</evidence>
<keyword evidence="4 6" id="KW-1133">Transmembrane helix</keyword>
<sequence length="465" mass="50896">MHDDLVYSALSYRNTFLDDDHLVKRLYTKVSSYVEGDGLRAHLLRGGLGSLVVKVVSSLVNFVLVVLLARTLGPGEYGVYTFALSLIMLLTIPAQLGLPQLIVRETAKAHTRKNWALMIGLWRWSIKFIVFSTSTIILLGLLILWLGFSWIESMRWYTLLAGLLLVPFIALANIQGATLRGLRYVVLGQLPEQILRPAILTFLVLVLVWSGSAMSAVFVMGTHGAAAVGAFAIGMALLKCVHAPAYNRDLEPIYEGDYWRRTMLPLAMLAGLQLINSHADILMLGTLRSDREVGVYRVVVQMATLVVFGLSAFNQILQPYFARLYEQNDMLRLQKLATYSARIILSIALPPVVIMVAAGKPLLGFFFGEGYSAGATSLAILAIGQLVNASMGSVGVLLNMTGHERDTMYGIGVAAGANVILNIILIPRWGIEGAATSTAITLFVWNFLLRRAVKRKLSIETSALG</sequence>
<feature type="transmembrane region" description="Helical" evidence="6">
    <location>
        <begin position="217"/>
        <end position="238"/>
    </location>
</feature>
<dbReference type="Pfam" id="PF01943">
    <property type="entry name" value="Polysacc_synt"/>
    <property type="match status" value="1"/>
</dbReference>
<organism evidence="7 8">
    <name type="scientific">Kineobactrum salinum</name>
    <dbReference type="NCBI Taxonomy" id="2708301"/>
    <lineage>
        <taxon>Bacteria</taxon>
        <taxon>Pseudomonadati</taxon>
        <taxon>Pseudomonadota</taxon>
        <taxon>Gammaproteobacteria</taxon>
        <taxon>Cellvibrionales</taxon>
        <taxon>Halieaceae</taxon>
        <taxon>Kineobactrum</taxon>
    </lineage>
</organism>
<feature type="transmembrane region" description="Helical" evidence="6">
    <location>
        <begin position="154"/>
        <end position="174"/>
    </location>
</feature>
<dbReference type="CDD" id="cd13128">
    <property type="entry name" value="MATE_Wzx_like"/>
    <property type="match status" value="1"/>
</dbReference>
<feature type="transmembrane region" description="Helical" evidence="6">
    <location>
        <begin position="194"/>
        <end position="211"/>
    </location>
</feature>
<protein>
    <submittedName>
        <fullName evidence="7">Flippase</fullName>
    </submittedName>
</protein>
<feature type="transmembrane region" description="Helical" evidence="6">
    <location>
        <begin position="79"/>
        <end position="103"/>
    </location>
</feature>
<dbReference type="Proteomes" id="UP000477680">
    <property type="component" value="Chromosome"/>
</dbReference>
<dbReference type="InterPro" id="IPR002797">
    <property type="entry name" value="Polysacc_synth"/>
</dbReference>
<evidence type="ECO:0000256" key="4">
    <source>
        <dbReference type="ARBA" id="ARBA00022989"/>
    </source>
</evidence>
<name>A0A6C0U3F8_9GAMM</name>
<evidence type="ECO:0000313" key="8">
    <source>
        <dbReference type="Proteomes" id="UP000477680"/>
    </source>
</evidence>
<keyword evidence="8" id="KW-1185">Reference proteome</keyword>
<feature type="transmembrane region" description="Helical" evidence="6">
    <location>
        <begin position="407"/>
        <end position="425"/>
    </location>
</feature>
<reference evidence="7 8" key="1">
    <citation type="submission" date="2020-02" db="EMBL/GenBank/DDBJ databases">
        <title>Genome sequencing for Kineobactrum sp. M2.</title>
        <authorList>
            <person name="Park S.-J."/>
        </authorList>
    </citation>
    <scope>NUCLEOTIDE SEQUENCE [LARGE SCALE GENOMIC DNA]</scope>
    <source>
        <strain evidence="7 8">M2</strain>
    </source>
</reference>
<keyword evidence="3 6" id="KW-0812">Transmembrane</keyword>
<keyword evidence="5 6" id="KW-0472">Membrane</keyword>
<feature type="transmembrane region" description="Helical" evidence="6">
    <location>
        <begin position="378"/>
        <end position="400"/>
    </location>
</feature>
<dbReference type="GO" id="GO:0005886">
    <property type="term" value="C:plasma membrane"/>
    <property type="evidence" value="ECO:0007669"/>
    <property type="project" value="UniProtKB-SubCell"/>
</dbReference>
<dbReference type="PANTHER" id="PTHR30250">
    <property type="entry name" value="PST FAMILY PREDICTED COLANIC ACID TRANSPORTER"/>
    <property type="match status" value="1"/>
</dbReference>
<evidence type="ECO:0000256" key="1">
    <source>
        <dbReference type="ARBA" id="ARBA00004651"/>
    </source>
</evidence>
<evidence type="ECO:0000256" key="2">
    <source>
        <dbReference type="ARBA" id="ARBA00022475"/>
    </source>
</evidence>
<evidence type="ECO:0000256" key="6">
    <source>
        <dbReference type="SAM" id="Phobius"/>
    </source>
</evidence>
<feature type="transmembrane region" description="Helical" evidence="6">
    <location>
        <begin position="124"/>
        <end position="148"/>
    </location>
</feature>
<gene>
    <name evidence="7" type="ORF">G3T16_11610</name>
</gene>
<dbReference type="InterPro" id="IPR050833">
    <property type="entry name" value="Poly_Biosynth_Transport"/>
</dbReference>
<comment type="subcellular location">
    <subcellularLocation>
        <location evidence="1">Cell membrane</location>
        <topology evidence="1">Multi-pass membrane protein</topology>
    </subcellularLocation>
</comment>
<dbReference type="KEGG" id="kim:G3T16_11610"/>
<evidence type="ECO:0000313" key="7">
    <source>
        <dbReference type="EMBL" id="QIB65969.1"/>
    </source>
</evidence>